<organism evidence="1 2">
    <name type="scientific">Rhizopus azygosporus</name>
    <name type="common">Rhizopus microsporus var. azygosporus</name>
    <dbReference type="NCBI Taxonomy" id="86630"/>
    <lineage>
        <taxon>Eukaryota</taxon>
        <taxon>Fungi</taxon>
        <taxon>Fungi incertae sedis</taxon>
        <taxon>Mucoromycota</taxon>
        <taxon>Mucoromycotina</taxon>
        <taxon>Mucoromycetes</taxon>
        <taxon>Mucorales</taxon>
        <taxon>Mucorineae</taxon>
        <taxon>Rhizopodaceae</taxon>
        <taxon>Rhizopus</taxon>
    </lineage>
</organism>
<gene>
    <name evidence="1" type="ORF">CU097_001464</name>
</gene>
<comment type="caution">
    <text evidence="1">The sequence shown here is derived from an EMBL/GenBank/DDBJ whole genome shotgun (WGS) entry which is preliminary data.</text>
</comment>
<evidence type="ECO:0000313" key="2">
    <source>
        <dbReference type="Proteomes" id="UP000252139"/>
    </source>
</evidence>
<evidence type="ECO:0000313" key="1">
    <source>
        <dbReference type="EMBL" id="RCH78230.1"/>
    </source>
</evidence>
<sequence length="141" mass="15773">MEDMYQYAAAATTADTAGSNNNNEENDVILKAFHNMGWGKKWSSLVDTVKKQVFLLTFLNHLELIRESLASINTVNFTSLKDGLMKALEQRLPSQVQSVHLPENMDLKQLKEGLARGTRSAEHYLQTFGTEVISALKNTVT</sequence>
<dbReference type="OrthoDB" id="73788at2759"/>
<dbReference type="AlphaFoldDB" id="A0A367IKN5"/>
<proteinExistence type="predicted"/>
<dbReference type="Proteomes" id="UP000252139">
    <property type="component" value="Unassembled WGS sequence"/>
</dbReference>
<name>A0A367IKN5_RHIAZ</name>
<dbReference type="EMBL" id="PJQL01005329">
    <property type="protein sequence ID" value="RCH78230.1"/>
    <property type="molecule type" value="Genomic_DNA"/>
</dbReference>
<accession>A0A367IKN5</accession>
<protein>
    <submittedName>
        <fullName evidence="1">Uncharacterized protein</fullName>
    </submittedName>
</protein>
<keyword evidence="2" id="KW-1185">Reference proteome</keyword>
<reference evidence="1 2" key="1">
    <citation type="journal article" date="2018" name="G3 (Bethesda)">
        <title>Phylogenetic and Phylogenomic Definition of Rhizopus Species.</title>
        <authorList>
            <person name="Gryganskyi A.P."/>
            <person name="Golan J."/>
            <person name="Dolatabadi S."/>
            <person name="Mondo S."/>
            <person name="Robb S."/>
            <person name="Idnurm A."/>
            <person name="Muszewska A."/>
            <person name="Steczkiewicz K."/>
            <person name="Masonjones S."/>
            <person name="Liao H.L."/>
            <person name="Gajdeczka M.T."/>
            <person name="Anike F."/>
            <person name="Vuek A."/>
            <person name="Anishchenko I.M."/>
            <person name="Voigt K."/>
            <person name="de Hoog G.S."/>
            <person name="Smith M.E."/>
            <person name="Heitman J."/>
            <person name="Vilgalys R."/>
            <person name="Stajich J.E."/>
        </authorList>
    </citation>
    <scope>NUCLEOTIDE SEQUENCE [LARGE SCALE GENOMIC DNA]</scope>
    <source>
        <strain evidence="1 2">CBS 357.93</strain>
    </source>
</reference>
<feature type="non-terminal residue" evidence="1">
    <location>
        <position position="141"/>
    </location>
</feature>